<feature type="region of interest" description="Disordered" evidence="1">
    <location>
        <begin position="1"/>
        <end position="41"/>
    </location>
</feature>
<dbReference type="AlphaFoldDB" id="V9IHM2"/>
<protein>
    <submittedName>
        <fullName evidence="2">Uncharacterized protein</fullName>
    </submittedName>
</protein>
<name>V9IHM2_APICE</name>
<organism evidence="2">
    <name type="scientific">Apis cerana</name>
    <name type="common">Indian honeybee</name>
    <dbReference type="NCBI Taxonomy" id="7461"/>
    <lineage>
        <taxon>Eukaryota</taxon>
        <taxon>Metazoa</taxon>
        <taxon>Ecdysozoa</taxon>
        <taxon>Arthropoda</taxon>
        <taxon>Hexapoda</taxon>
        <taxon>Insecta</taxon>
        <taxon>Pterygota</taxon>
        <taxon>Neoptera</taxon>
        <taxon>Endopterygota</taxon>
        <taxon>Hymenoptera</taxon>
        <taxon>Apocrita</taxon>
        <taxon>Aculeata</taxon>
        <taxon>Apoidea</taxon>
        <taxon>Anthophila</taxon>
        <taxon>Apidae</taxon>
        <taxon>Apis</taxon>
    </lineage>
</organism>
<accession>V9IHM2</accession>
<evidence type="ECO:0000256" key="1">
    <source>
        <dbReference type="SAM" id="MobiDB-lite"/>
    </source>
</evidence>
<feature type="compositionally biased region" description="Polar residues" evidence="1">
    <location>
        <begin position="83"/>
        <end position="97"/>
    </location>
</feature>
<feature type="region of interest" description="Disordered" evidence="1">
    <location>
        <begin position="77"/>
        <end position="136"/>
    </location>
</feature>
<feature type="compositionally biased region" description="Basic residues" evidence="1">
    <location>
        <begin position="1"/>
        <end position="11"/>
    </location>
</feature>
<sequence>MAPPLPKRKHSSSPLTDILLNNSNNNNDGGNHKKVLNSPNEEALNNIKKRKLITKKQRLQQNICAPQALLNGENFVMPLSPESDVSATSEKIPSSNLIKEDKGRHRSSQRYSSDDLYKPRPLFSSSSRRSRRSNQV</sequence>
<gene>
    <name evidence="2" type="ORF">ACCB05216</name>
</gene>
<dbReference type="EMBL" id="JR044009">
    <property type="protein sequence ID" value="AEY59829.1"/>
    <property type="molecule type" value="mRNA"/>
</dbReference>
<proteinExistence type="evidence at transcript level"/>
<evidence type="ECO:0000313" key="2">
    <source>
        <dbReference type="EMBL" id="AEY59829.1"/>
    </source>
</evidence>
<reference evidence="2" key="1">
    <citation type="submission" date="2011-11" db="EMBL/GenBank/DDBJ databases">
        <title>Decoding the brain transcriptome of the Eastern honeybee (Apis cerana) based on pyrosequencing.</title>
        <authorList>
            <person name="Sun L."/>
            <person name="Zheng H."/>
            <person name="Wang Y."/>
            <person name="Xie X."/>
            <person name="Zhu Y."/>
            <person name="Gu W."/>
            <person name="Wang S."/>
        </authorList>
    </citation>
    <scope>NUCLEOTIDE SEQUENCE</scope>
    <source>
        <tissue evidence="2">Brain</tissue>
    </source>
</reference>